<sequence length="67" mass="7585">MGQVTIYLDDEAETRVQEAAEVNGVAVSRWVAELIRERTAAEWPESVRQLAGAWSDFPDAETLRHTR</sequence>
<organism evidence="1 2">
    <name type="scientific">Thiocapsa roseopersicina</name>
    <dbReference type="NCBI Taxonomy" id="1058"/>
    <lineage>
        <taxon>Bacteria</taxon>
        <taxon>Pseudomonadati</taxon>
        <taxon>Pseudomonadota</taxon>
        <taxon>Gammaproteobacteria</taxon>
        <taxon>Chromatiales</taxon>
        <taxon>Chromatiaceae</taxon>
        <taxon>Thiocapsa</taxon>
    </lineage>
</organism>
<gene>
    <name evidence="1" type="ORF">SAMN05421783_1447</name>
</gene>
<proteinExistence type="predicted"/>
<dbReference type="EMBL" id="FNNZ01000044">
    <property type="protein sequence ID" value="SDX62616.1"/>
    <property type="molecule type" value="Genomic_DNA"/>
</dbReference>
<evidence type="ECO:0000313" key="2">
    <source>
        <dbReference type="Proteomes" id="UP000198816"/>
    </source>
</evidence>
<accession>A0A1H3D8D4</accession>
<dbReference type="RefSeq" id="WP_093038316.1">
    <property type="nucleotide sequence ID" value="NZ_FNNZ01000044.1"/>
</dbReference>
<name>A0A1H3D8D4_THIRO</name>
<dbReference type="OrthoDB" id="5472118at2"/>
<dbReference type="GO" id="GO:0006355">
    <property type="term" value="P:regulation of DNA-templated transcription"/>
    <property type="evidence" value="ECO:0007669"/>
    <property type="project" value="InterPro"/>
</dbReference>
<dbReference type="Proteomes" id="UP000198816">
    <property type="component" value="Unassembled WGS sequence"/>
</dbReference>
<evidence type="ECO:0000313" key="1">
    <source>
        <dbReference type="EMBL" id="SDX62616.1"/>
    </source>
</evidence>
<evidence type="ECO:0008006" key="3">
    <source>
        <dbReference type="Google" id="ProtNLM"/>
    </source>
</evidence>
<dbReference type="SUPFAM" id="SSF47598">
    <property type="entry name" value="Ribbon-helix-helix"/>
    <property type="match status" value="1"/>
</dbReference>
<reference evidence="2" key="1">
    <citation type="submission" date="2016-10" db="EMBL/GenBank/DDBJ databases">
        <authorList>
            <person name="Varghese N."/>
            <person name="Submissions S."/>
        </authorList>
    </citation>
    <scope>NUCLEOTIDE SEQUENCE [LARGE SCALE GENOMIC DNA]</scope>
    <source>
        <strain evidence="2">DSM 217</strain>
    </source>
</reference>
<dbReference type="AlphaFoldDB" id="A0A1H3D8D4"/>
<dbReference type="STRING" id="1058.SAMN05421783_1447"/>
<dbReference type="InterPro" id="IPR010985">
    <property type="entry name" value="Ribbon_hlx_hlx"/>
</dbReference>
<protein>
    <recommendedName>
        <fullName evidence="3">CopG family transcriptional regulator</fullName>
    </recommendedName>
</protein>
<keyword evidence="2" id="KW-1185">Reference proteome</keyword>